<organism evidence="1 2">
    <name type="scientific">Mesobacillus campisalis</name>
    <dbReference type="NCBI Taxonomy" id="1408103"/>
    <lineage>
        <taxon>Bacteria</taxon>
        <taxon>Bacillati</taxon>
        <taxon>Bacillota</taxon>
        <taxon>Bacilli</taxon>
        <taxon>Bacillales</taxon>
        <taxon>Bacillaceae</taxon>
        <taxon>Mesobacillus</taxon>
    </lineage>
</organism>
<keyword evidence="2" id="KW-1185">Reference proteome</keyword>
<gene>
    <name evidence="1" type="ORF">WQ57_12235</name>
</gene>
<name>A0A0M2SUA1_9BACI</name>
<evidence type="ECO:0000313" key="2">
    <source>
        <dbReference type="Proteomes" id="UP000034166"/>
    </source>
</evidence>
<protein>
    <submittedName>
        <fullName evidence="1">Uncharacterized protein</fullName>
    </submittedName>
</protein>
<dbReference type="AlphaFoldDB" id="A0A0M2SUA1"/>
<evidence type="ECO:0000313" key="1">
    <source>
        <dbReference type="EMBL" id="KKK37723.1"/>
    </source>
</evidence>
<proteinExistence type="predicted"/>
<dbReference type="Proteomes" id="UP000034166">
    <property type="component" value="Unassembled WGS sequence"/>
</dbReference>
<dbReference type="EMBL" id="LAYY01000012">
    <property type="protein sequence ID" value="KKK37723.1"/>
    <property type="molecule type" value="Genomic_DNA"/>
</dbReference>
<comment type="caution">
    <text evidence="1">The sequence shown here is derived from an EMBL/GenBank/DDBJ whole genome shotgun (WGS) entry which is preliminary data.</text>
</comment>
<reference evidence="1 2" key="1">
    <citation type="submission" date="2015-04" db="EMBL/GenBank/DDBJ databases">
        <title>Taxonomic description and genome sequence of Bacillus campisalis sp. nov., a novel member of the genus Bacillus isolated from solar saltern.</title>
        <authorList>
            <person name="Mathan Kumar R."/>
            <person name="Kaur G."/>
            <person name="Kumar A."/>
            <person name="Singh N.K."/>
            <person name="Kaur N."/>
            <person name="Kumar N."/>
            <person name="Mayilraj S."/>
        </authorList>
    </citation>
    <scope>NUCLEOTIDE SEQUENCE [LARGE SCALE GENOMIC DNA]</scope>
    <source>
        <strain evidence="1 2">SA2-6</strain>
    </source>
</reference>
<accession>A0A0M2SUA1</accession>
<sequence>MPIPLTFSSLASSEFRLYYYIDTVLAIQQTVFRFPYVAQQICGMCWITGKKLELDVTNSDFLKQQKGEKRKAKEWGR</sequence>